<dbReference type="AlphaFoldDB" id="R8ARQ8"/>
<dbReference type="PATRIC" id="fig|1315976.3.peg.1522"/>
<protein>
    <submittedName>
        <fullName evidence="3">Glycine/D-amino acid oxidase</fullName>
    </submittedName>
</protein>
<evidence type="ECO:0000259" key="2">
    <source>
        <dbReference type="Pfam" id="PF01266"/>
    </source>
</evidence>
<dbReference type="GO" id="GO:0016491">
    <property type="term" value="F:oxidoreductase activity"/>
    <property type="evidence" value="ECO:0007669"/>
    <property type="project" value="UniProtKB-KW"/>
</dbReference>
<gene>
    <name evidence="3" type="ORF">PLESHI_07730</name>
</gene>
<feature type="domain" description="FAD dependent oxidoreductase" evidence="2">
    <location>
        <begin position="32"/>
        <end position="399"/>
    </location>
</feature>
<dbReference type="PANTHER" id="PTHR13847:SF285">
    <property type="entry name" value="FAD DEPENDENT OXIDOREDUCTASE DOMAIN-CONTAINING PROTEIN"/>
    <property type="match status" value="1"/>
</dbReference>
<sequence>MSSPFYPFWLEQALKGEGYPEPQPLSETLHADVCIVGGGYTGLWSAIALRQARPNWRIVVLEKDLCGSGASGRNGGCMLTWSAKYLTLRRLFGEQQARWLVSTSEQAVHAIANFCDEHGIHADLRLEGTLYTATNQAQQGGMAPVLSALSGSGLNHWQHIDGGQLASACGSSQHKEAHFSPYAGSVQPALLARGLLHTARAMGIEVYERTPMTELIPNSQQGGTVTIRTPQGQVQAGQVILAINSAMAERFREFRRSIVLVSSDMVITEPAPASLQQQQMDHGRCVVDGRTFVYYYRSTPDGRLMLGKGGNTFAFANRHLAEFDQPSRYKESLSQALYHFFPHLNKTPIAASWCGASDRSVDGLPFFGQWRQHPNIFYGFGYSGNGVTQSWVGGQILSALVCGEDNDWTRCALTGGPRGYFPPEPFRWVGAMLIRNAIRRKERAEDENRAPHWWDKQLAKLADAAGKADTH</sequence>
<keyword evidence="4" id="KW-1185">Reference proteome</keyword>
<dbReference type="HOGENOM" id="CLU_007884_3_2_6"/>
<dbReference type="Gene3D" id="3.30.9.10">
    <property type="entry name" value="D-Amino Acid Oxidase, subunit A, domain 2"/>
    <property type="match status" value="1"/>
</dbReference>
<evidence type="ECO:0000313" key="4">
    <source>
        <dbReference type="Proteomes" id="UP000014012"/>
    </source>
</evidence>
<dbReference type="SUPFAM" id="SSF51905">
    <property type="entry name" value="FAD/NAD(P)-binding domain"/>
    <property type="match status" value="1"/>
</dbReference>
<dbReference type="GO" id="GO:0005737">
    <property type="term" value="C:cytoplasm"/>
    <property type="evidence" value="ECO:0007669"/>
    <property type="project" value="TreeGrafter"/>
</dbReference>
<dbReference type="OrthoDB" id="9815989at2"/>
<dbReference type="NCBIfam" id="TIGR03329">
    <property type="entry name" value="Phn_aa_oxid"/>
    <property type="match status" value="1"/>
</dbReference>
<evidence type="ECO:0000313" key="3">
    <source>
        <dbReference type="EMBL" id="EON89020.1"/>
    </source>
</evidence>
<dbReference type="Proteomes" id="UP000014012">
    <property type="component" value="Unassembled WGS sequence"/>
</dbReference>
<dbReference type="PANTHER" id="PTHR13847">
    <property type="entry name" value="SARCOSINE DEHYDROGENASE-RELATED"/>
    <property type="match status" value="1"/>
</dbReference>
<dbReference type="RefSeq" id="WP_010863169.1">
    <property type="nucleotide sequence ID" value="NZ_KB944508.1"/>
</dbReference>
<dbReference type="InterPro" id="IPR006076">
    <property type="entry name" value="FAD-dep_OxRdtase"/>
</dbReference>
<organism evidence="3 4">
    <name type="scientific">Plesiomonas shigelloides 302-73</name>
    <dbReference type="NCBI Taxonomy" id="1315976"/>
    <lineage>
        <taxon>Bacteria</taxon>
        <taxon>Pseudomonadati</taxon>
        <taxon>Pseudomonadota</taxon>
        <taxon>Gammaproteobacteria</taxon>
        <taxon>Enterobacterales</taxon>
        <taxon>Enterobacteriaceae</taxon>
        <taxon>Plesiomonas</taxon>
    </lineage>
</organism>
<dbReference type="EMBL" id="AQQO01000047">
    <property type="protein sequence ID" value="EON89020.1"/>
    <property type="molecule type" value="Genomic_DNA"/>
</dbReference>
<dbReference type="InterPro" id="IPR036188">
    <property type="entry name" value="FAD/NAD-bd_sf"/>
</dbReference>
<name>R8ARQ8_PLESH</name>
<evidence type="ECO:0000256" key="1">
    <source>
        <dbReference type="ARBA" id="ARBA00023002"/>
    </source>
</evidence>
<keyword evidence="1" id="KW-0560">Oxidoreductase</keyword>
<reference evidence="3 4" key="1">
    <citation type="journal article" date="2013" name="Genome Announc.">
        <title>Genome Sequence of Plesiomonas shigelloides Strain 302-73 (Serotype O1).</title>
        <authorList>
            <person name="Pique N."/>
            <person name="Aquilini E."/>
            <person name="Alioto T."/>
            <person name="Minana-Galbis D."/>
            <person name="Tomas J.M."/>
        </authorList>
    </citation>
    <scope>NUCLEOTIDE SEQUENCE [LARGE SCALE GENOMIC DNA]</scope>
    <source>
        <strain evidence="3 4">302-73</strain>
    </source>
</reference>
<dbReference type="Pfam" id="PF01266">
    <property type="entry name" value="DAO"/>
    <property type="match status" value="1"/>
</dbReference>
<accession>R8ARQ8</accession>
<dbReference type="InterPro" id="IPR017715">
    <property type="entry name" value="NH2-phosphonate_OxRdtase"/>
</dbReference>
<dbReference type="Gene3D" id="3.50.50.60">
    <property type="entry name" value="FAD/NAD(P)-binding domain"/>
    <property type="match status" value="1"/>
</dbReference>
<proteinExistence type="predicted"/>
<comment type="caution">
    <text evidence="3">The sequence shown here is derived from an EMBL/GenBank/DDBJ whole genome shotgun (WGS) entry which is preliminary data.</text>
</comment>